<feature type="transmembrane region" description="Helical" evidence="1">
    <location>
        <begin position="81"/>
        <end position="100"/>
    </location>
</feature>
<evidence type="ECO:0000256" key="1">
    <source>
        <dbReference type="SAM" id="Phobius"/>
    </source>
</evidence>
<dbReference type="Proteomes" id="UP000198635">
    <property type="component" value="Unassembled WGS sequence"/>
</dbReference>
<evidence type="ECO:0000313" key="3">
    <source>
        <dbReference type="Proteomes" id="UP000198635"/>
    </source>
</evidence>
<sequence>MKRGMRHRRIPPRQVLQRYPDSDALMKLPGFGSGAVCDSKGHGFLLGRDLAPGKSVGTKRRGGFRAEASPRECRIQKMEICYTYFCIHARLVIMSWIFFFKNRFSRTFLKEMHVLLHSKKNEMNYLSEKLFHHKILCALYFKSEWFHFKKMKSICKNILSNLTIFIFPDDCLLSRASCRMNTDFSVLNASARVKKEMSA</sequence>
<reference evidence="3" key="1">
    <citation type="submission" date="2016-10" db="EMBL/GenBank/DDBJ databases">
        <authorList>
            <person name="Varghese N."/>
            <person name="Submissions S."/>
        </authorList>
    </citation>
    <scope>NUCLEOTIDE SEQUENCE [LARGE SCALE GENOMIC DNA]</scope>
    <source>
        <strain evidence="3">DSM 5918</strain>
    </source>
</reference>
<organism evidence="2 3">
    <name type="scientific">Desulfomicrobium apsheronum</name>
    <dbReference type="NCBI Taxonomy" id="52560"/>
    <lineage>
        <taxon>Bacteria</taxon>
        <taxon>Pseudomonadati</taxon>
        <taxon>Thermodesulfobacteriota</taxon>
        <taxon>Desulfovibrionia</taxon>
        <taxon>Desulfovibrionales</taxon>
        <taxon>Desulfomicrobiaceae</taxon>
        <taxon>Desulfomicrobium</taxon>
    </lineage>
</organism>
<name>A0A1I3S8F9_9BACT</name>
<evidence type="ECO:0000313" key="2">
    <source>
        <dbReference type="EMBL" id="SFJ54272.1"/>
    </source>
</evidence>
<dbReference type="STRING" id="52560.SAMN04488082_10442"/>
<keyword evidence="1" id="KW-0472">Membrane</keyword>
<keyword evidence="1" id="KW-1133">Transmembrane helix</keyword>
<proteinExistence type="predicted"/>
<dbReference type="EMBL" id="FORX01000004">
    <property type="protein sequence ID" value="SFJ54272.1"/>
    <property type="molecule type" value="Genomic_DNA"/>
</dbReference>
<accession>A0A1I3S8F9</accession>
<keyword evidence="3" id="KW-1185">Reference proteome</keyword>
<keyword evidence="1" id="KW-0812">Transmembrane</keyword>
<dbReference type="AlphaFoldDB" id="A0A1I3S8F9"/>
<gene>
    <name evidence="2" type="ORF">SAMN04488082_10442</name>
</gene>
<protein>
    <submittedName>
        <fullName evidence="2">Uncharacterized protein</fullName>
    </submittedName>
</protein>